<keyword evidence="1" id="KW-0472">Membrane</keyword>
<feature type="transmembrane region" description="Helical" evidence="1">
    <location>
        <begin position="121"/>
        <end position="143"/>
    </location>
</feature>
<gene>
    <name evidence="3" type="ORF">D6B99_07215</name>
</gene>
<proteinExistence type="predicted"/>
<evidence type="ECO:0000256" key="1">
    <source>
        <dbReference type="SAM" id="Phobius"/>
    </source>
</evidence>
<dbReference type="KEGG" id="ark:D6B99_07215"/>
<keyword evidence="1" id="KW-1133">Transmembrane helix</keyword>
<feature type="domain" description="DUF4396" evidence="2">
    <location>
        <begin position="83"/>
        <end position="224"/>
    </location>
</feature>
<accession>A0A386HNC7</accession>
<evidence type="ECO:0000313" key="3">
    <source>
        <dbReference type="EMBL" id="AYD47418.1"/>
    </source>
</evidence>
<feature type="transmembrane region" description="Helical" evidence="1">
    <location>
        <begin position="164"/>
        <end position="185"/>
    </location>
</feature>
<name>A0A386HNC7_9BACT</name>
<reference evidence="3 4" key="1">
    <citation type="submission" date="2018-09" db="EMBL/GenBank/DDBJ databases">
        <title>Arachidicoccus sp. nov., a bacterium isolated from soil.</title>
        <authorList>
            <person name="Weon H.-Y."/>
            <person name="Kwon S.-W."/>
            <person name="Lee S.A."/>
        </authorList>
    </citation>
    <scope>NUCLEOTIDE SEQUENCE [LARGE SCALE GENOMIC DNA]</scope>
    <source>
        <strain evidence="3 4">KIS59-12</strain>
    </source>
</reference>
<dbReference type="Pfam" id="PF14342">
    <property type="entry name" value="DUF4396"/>
    <property type="match status" value="1"/>
</dbReference>
<feature type="transmembrane region" description="Helical" evidence="1">
    <location>
        <begin position="197"/>
        <end position="219"/>
    </location>
</feature>
<sequence length="227" mass="25710">MVVLHYISVISLLMGGISALIILIDILLGNRQQMMIMNFVYPITGLYASIFALLFYFKVGRKSVVKSSIMPKDSMESQKKPFWQSVAIGTLHCGSGCTIGDILAEIFLLFIPVVVFGSSLIGSWIIDYISAFLVGIFFQYFSIKPMKKLSPGKALKAALKADSLSLSFWQLGMYGWMAIAFFLIFKQRLEANDDMFWWMMQIGMLLGFCTAFPINWWLIKKGIKEKM</sequence>
<keyword evidence="1" id="KW-0812">Transmembrane</keyword>
<evidence type="ECO:0000313" key="4">
    <source>
        <dbReference type="Proteomes" id="UP000266118"/>
    </source>
</evidence>
<dbReference type="EMBL" id="CP032489">
    <property type="protein sequence ID" value="AYD47418.1"/>
    <property type="molecule type" value="Genomic_DNA"/>
</dbReference>
<dbReference type="Proteomes" id="UP000266118">
    <property type="component" value="Chromosome"/>
</dbReference>
<feature type="transmembrane region" description="Helical" evidence="1">
    <location>
        <begin position="6"/>
        <end position="27"/>
    </location>
</feature>
<evidence type="ECO:0000259" key="2">
    <source>
        <dbReference type="Pfam" id="PF14342"/>
    </source>
</evidence>
<feature type="transmembrane region" description="Helical" evidence="1">
    <location>
        <begin position="39"/>
        <end position="57"/>
    </location>
</feature>
<dbReference type="AlphaFoldDB" id="A0A386HNC7"/>
<protein>
    <submittedName>
        <fullName evidence="3">DUF4396 domain-containing protein</fullName>
    </submittedName>
</protein>
<dbReference type="RefSeq" id="WP_119986516.1">
    <property type="nucleotide sequence ID" value="NZ_CP032489.1"/>
</dbReference>
<keyword evidence="4" id="KW-1185">Reference proteome</keyword>
<dbReference type="InterPro" id="IPR025509">
    <property type="entry name" value="DUF4396"/>
</dbReference>
<dbReference type="OrthoDB" id="510720at2"/>
<organism evidence="3 4">
    <name type="scientific">Arachidicoccus soli</name>
    <dbReference type="NCBI Taxonomy" id="2341117"/>
    <lineage>
        <taxon>Bacteria</taxon>
        <taxon>Pseudomonadati</taxon>
        <taxon>Bacteroidota</taxon>
        <taxon>Chitinophagia</taxon>
        <taxon>Chitinophagales</taxon>
        <taxon>Chitinophagaceae</taxon>
        <taxon>Arachidicoccus</taxon>
    </lineage>
</organism>